<feature type="compositionally biased region" description="Low complexity" evidence="1">
    <location>
        <begin position="182"/>
        <end position="193"/>
    </location>
</feature>
<feature type="compositionally biased region" description="Polar residues" evidence="1">
    <location>
        <begin position="967"/>
        <end position="981"/>
    </location>
</feature>
<evidence type="ECO:0000313" key="3">
    <source>
        <dbReference type="EMBL" id="CAG9109799.1"/>
    </source>
</evidence>
<gene>
    <name evidence="3" type="ORF">PLXY2_LOCUS4334</name>
</gene>
<name>A0A8S4E4H5_PLUXY</name>
<feature type="compositionally biased region" description="Basic and acidic residues" evidence="1">
    <location>
        <begin position="944"/>
        <end position="960"/>
    </location>
</feature>
<feature type="region of interest" description="Disordered" evidence="1">
    <location>
        <begin position="302"/>
        <end position="326"/>
    </location>
</feature>
<feature type="compositionally biased region" description="Basic and acidic residues" evidence="1">
    <location>
        <begin position="910"/>
        <end position="919"/>
    </location>
</feature>
<organism evidence="3 4">
    <name type="scientific">Plutella xylostella</name>
    <name type="common">Diamondback moth</name>
    <name type="synonym">Plutella maculipennis</name>
    <dbReference type="NCBI Taxonomy" id="51655"/>
    <lineage>
        <taxon>Eukaryota</taxon>
        <taxon>Metazoa</taxon>
        <taxon>Ecdysozoa</taxon>
        <taxon>Arthropoda</taxon>
        <taxon>Hexapoda</taxon>
        <taxon>Insecta</taxon>
        <taxon>Pterygota</taxon>
        <taxon>Neoptera</taxon>
        <taxon>Endopterygota</taxon>
        <taxon>Lepidoptera</taxon>
        <taxon>Glossata</taxon>
        <taxon>Ditrysia</taxon>
        <taxon>Yponomeutoidea</taxon>
        <taxon>Plutellidae</taxon>
        <taxon>Plutella</taxon>
    </lineage>
</organism>
<keyword evidence="4" id="KW-1185">Reference proteome</keyword>
<dbReference type="EMBL" id="CAJHNJ030000012">
    <property type="protein sequence ID" value="CAG9109799.1"/>
    <property type="molecule type" value="Genomic_DNA"/>
</dbReference>
<accession>A0A8S4E4H5</accession>
<keyword evidence="2" id="KW-0732">Signal</keyword>
<feature type="compositionally biased region" description="Polar residues" evidence="1">
    <location>
        <begin position="1003"/>
        <end position="1019"/>
    </location>
</feature>
<feature type="region of interest" description="Disordered" evidence="1">
    <location>
        <begin position="792"/>
        <end position="814"/>
    </location>
</feature>
<dbReference type="AlphaFoldDB" id="A0A8S4E4H5"/>
<feature type="chain" id="PRO_5035797679" evidence="2">
    <location>
        <begin position="18"/>
        <end position="1025"/>
    </location>
</feature>
<feature type="region of interest" description="Disordered" evidence="1">
    <location>
        <begin position="603"/>
        <end position="627"/>
    </location>
</feature>
<feature type="region of interest" description="Disordered" evidence="1">
    <location>
        <begin position="893"/>
        <end position="1025"/>
    </location>
</feature>
<sequence>MSAILFLTMLLLGLGVSYLCLRRRALPPPRRLIDDSSASIISRETIQEVKIPRAHPVYPVAAESASVSESIPSDYPSETPSEAEQMVHTNQAFILEESYHSEGKNSHMIVVTDPLSKRECRYEARPYSVCGELSSSVSESIPSDYPSETPSEAEQMVHTNQAFILEESYHSEGTRLVSPYTEGGEASGSVSESIPSDCPSETPSEDEQMLHTNQAFILEESYHSEGYGETIETSQSAARMAAPPAFDVRVRVTRARGAPSPVDSESVTETDGTSLRQTMTIEEYERGESVRTVSPAALPLPARAAHRAPPARPPRPQPVQEWSRRPRSIVSLNTEATDTHSVTEITDRTHARMFHVHKKAPPPPPPVSRHTEHMQLHEEEHETLMQSLEHAPETPIMPARKPEITSHVVDDVFLRTITEKKTIEDIERHKRLVTEYKQVPAPPPQFDVTIRNHTLPDAQWENFSDISSASGMTLTPKMERVPLSLPRDYNIGSSGPDLFSPELVAGMGSLPELPPAVNPLYRESEPAPPLHQYYHLVTESTQLTETERQRWHSLTTNDTSLRRALSSVSSREQLSHVARDPRHAPLFAPHTWQVILHVLQPPPHQDKPKCRRASSCRSSPPPPPRHAPLFAPHTWQVIMHVLQPPPHQDKPKVRPVSSREQLSLVARDPRHAPLFAPHTWQVIMHVLQPPPHQDKPKYCRPLSLASSRASIVARCRWYCRALSSVSSREQLSLVARDPRHAPLFAPHTWQVIMHVLQPPPQQDKPKNRYRKKSEWDSRSRRSSLPTLYEYDSDATSLRDPARSRRSSYRSDHHDMRSVLYSQQERSVCHLHAVRVRQRRHFAAGPGAQPPLFVPQRPPRHEVSVVQPAREIGVPPPRSSKRDRCATSTLYEYDSDATSLRDPARSRRSSYRSDHHDMRSMSEMMVSYGREQVDSQSEVSGGARLGRDCDSDSEPDHDNSWSRHSLHRSVSQPSLARSNTEVVEQWTHPDPDRTPTPGRRVTGQQGLSTFTSSEVRTFQATRGWRE</sequence>
<evidence type="ECO:0000313" key="4">
    <source>
        <dbReference type="Proteomes" id="UP000653454"/>
    </source>
</evidence>
<protein>
    <submittedName>
        <fullName evidence="3">(diamondback moth) hypothetical protein</fullName>
    </submittedName>
</protein>
<feature type="region of interest" description="Disordered" evidence="1">
    <location>
        <begin position="757"/>
        <end position="780"/>
    </location>
</feature>
<evidence type="ECO:0000256" key="1">
    <source>
        <dbReference type="SAM" id="MobiDB-lite"/>
    </source>
</evidence>
<dbReference type="Proteomes" id="UP000653454">
    <property type="component" value="Unassembled WGS sequence"/>
</dbReference>
<feature type="signal peptide" evidence="2">
    <location>
        <begin position="1"/>
        <end position="17"/>
    </location>
</feature>
<feature type="region of interest" description="Disordered" evidence="1">
    <location>
        <begin position="179"/>
        <end position="205"/>
    </location>
</feature>
<reference evidence="3" key="1">
    <citation type="submission" date="2020-11" db="EMBL/GenBank/DDBJ databases">
        <authorList>
            <person name="Whiteford S."/>
        </authorList>
    </citation>
    <scope>NUCLEOTIDE SEQUENCE</scope>
</reference>
<proteinExistence type="predicted"/>
<evidence type="ECO:0000256" key="2">
    <source>
        <dbReference type="SAM" id="SignalP"/>
    </source>
</evidence>
<comment type="caution">
    <text evidence="3">The sequence shown here is derived from an EMBL/GenBank/DDBJ whole genome shotgun (WGS) entry which is preliminary data.</text>
</comment>